<dbReference type="AlphaFoldDB" id="A0A939NE55"/>
<name>A0A939NE55_PRORE</name>
<gene>
    <name evidence="1" type="ORF">J4727_04780</name>
</gene>
<comment type="caution">
    <text evidence="1">The sequence shown here is derived from an EMBL/GenBank/DDBJ whole genome shotgun (WGS) entry which is preliminary data.</text>
</comment>
<evidence type="ECO:0000313" key="1">
    <source>
        <dbReference type="EMBL" id="MBO1915945.1"/>
    </source>
</evidence>
<protein>
    <submittedName>
        <fullName evidence="1">RES domain-containing protein</fullName>
    </submittedName>
</protein>
<proteinExistence type="predicted"/>
<dbReference type="Proteomes" id="UP000664477">
    <property type="component" value="Unassembled WGS sequence"/>
</dbReference>
<dbReference type="EMBL" id="JAGETQ010000015">
    <property type="protein sequence ID" value="MBO1915945.1"/>
    <property type="molecule type" value="Genomic_DNA"/>
</dbReference>
<reference evidence="1" key="1">
    <citation type="submission" date="2021-03" db="EMBL/GenBank/DDBJ databases">
        <title>Molecular epidemiology and mechanisms of colistin and carbapenem resistance in Enterobacteriaceae from clinical isolates, the environment and porcine samples in Pretoria, South Africa.</title>
        <authorList>
            <person name="Bogoshi D."/>
            <person name="Mbelle N.M."/>
            <person name="Naidoo V."/>
            <person name="Osei Sekyere J."/>
        </authorList>
    </citation>
    <scope>NUCLEOTIDE SEQUENCE</scope>
    <source>
        <strain evidence="1">C052</strain>
    </source>
</reference>
<evidence type="ECO:0000313" key="2">
    <source>
        <dbReference type="Proteomes" id="UP000664477"/>
    </source>
</evidence>
<accession>A0A939NE55</accession>
<organism evidence="1 2">
    <name type="scientific">Providencia rettgeri</name>
    <dbReference type="NCBI Taxonomy" id="587"/>
    <lineage>
        <taxon>Bacteria</taxon>
        <taxon>Pseudomonadati</taxon>
        <taxon>Pseudomonadota</taxon>
        <taxon>Gammaproteobacteria</taxon>
        <taxon>Enterobacterales</taxon>
        <taxon>Morganellaceae</taxon>
        <taxon>Providencia</taxon>
    </lineage>
</organism>
<sequence>MIEPRRACKSGIPVLYVGTTVRTAISEVRPGSVLMFL</sequence>